<feature type="region of interest" description="Disordered" evidence="1">
    <location>
        <begin position="1"/>
        <end position="26"/>
    </location>
</feature>
<evidence type="ECO:0000256" key="1">
    <source>
        <dbReference type="SAM" id="MobiDB-lite"/>
    </source>
</evidence>
<evidence type="ECO:0000313" key="3">
    <source>
        <dbReference type="Proteomes" id="UP000249432"/>
    </source>
</evidence>
<reference evidence="2 3" key="1">
    <citation type="submission" date="2017-08" db="EMBL/GenBank/DDBJ databases">
        <title>Infants hospitalized years apart are colonized by the same room-sourced microbial strains.</title>
        <authorList>
            <person name="Brooks B."/>
            <person name="Olm M.R."/>
            <person name="Firek B.A."/>
            <person name="Baker R."/>
            <person name="Thomas B.C."/>
            <person name="Morowitz M.J."/>
            <person name="Banfield J.F."/>
        </authorList>
    </citation>
    <scope>NUCLEOTIDE SEQUENCE [LARGE SCALE GENOMIC DNA]</scope>
    <source>
        <strain evidence="2">S2_003_000_R1_3</strain>
    </source>
</reference>
<accession>A0A2W5SV52</accession>
<feature type="compositionally biased region" description="Basic residues" evidence="1">
    <location>
        <begin position="8"/>
        <end position="21"/>
    </location>
</feature>
<dbReference type="EMBL" id="QFRA01000014">
    <property type="protein sequence ID" value="PZR04683.1"/>
    <property type="molecule type" value="Genomic_DNA"/>
</dbReference>
<name>A0A2W5SV52_9CORY</name>
<dbReference type="Pfam" id="PF20555">
    <property type="entry name" value="DUF6767"/>
    <property type="match status" value="1"/>
</dbReference>
<proteinExistence type="predicted"/>
<dbReference type="InterPro" id="IPR046658">
    <property type="entry name" value="DUF6767"/>
</dbReference>
<organism evidence="2 3">
    <name type="scientific">Corynebacterium kroppenstedtii</name>
    <dbReference type="NCBI Taxonomy" id="161879"/>
    <lineage>
        <taxon>Bacteria</taxon>
        <taxon>Bacillati</taxon>
        <taxon>Actinomycetota</taxon>
        <taxon>Actinomycetes</taxon>
        <taxon>Mycobacteriales</taxon>
        <taxon>Corynebacteriaceae</taxon>
        <taxon>Corynebacterium</taxon>
    </lineage>
</organism>
<dbReference type="AlphaFoldDB" id="A0A2W5SV52"/>
<sequence length="75" mass="8727">MRDDQGKRPRRPCNSRRRKKSHPDARCPIRFGEPCTACQPGTSGPADCQLVHMVRMDPELMERMRQMNLAHRHTS</sequence>
<gene>
    <name evidence="2" type="ORF">DI525_06490</name>
</gene>
<comment type="caution">
    <text evidence="2">The sequence shown here is derived from an EMBL/GenBank/DDBJ whole genome shotgun (WGS) entry which is preliminary data.</text>
</comment>
<evidence type="ECO:0000313" key="2">
    <source>
        <dbReference type="EMBL" id="PZR04683.1"/>
    </source>
</evidence>
<protein>
    <submittedName>
        <fullName evidence="2">Uncharacterized protein</fullName>
    </submittedName>
</protein>
<dbReference type="RefSeq" id="WP_368665373.1">
    <property type="nucleotide sequence ID" value="NZ_CAKZHK010000014.1"/>
</dbReference>
<dbReference type="Proteomes" id="UP000249432">
    <property type="component" value="Unassembled WGS sequence"/>
</dbReference>